<proteinExistence type="predicted"/>
<evidence type="ECO:0000256" key="1">
    <source>
        <dbReference type="SAM" id="Coils"/>
    </source>
</evidence>
<feature type="compositionally biased region" description="Low complexity" evidence="2">
    <location>
        <begin position="31"/>
        <end position="45"/>
    </location>
</feature>
<protein>
    <submittedName>
        <fullName evidence="3">Uncharacterized protein</fullName>
    </submittedName>
</protein>
<dbReference type="AlphaFoldDB" id="A0A9W9CLA5"/>
<dbReference type="Proteomes" id="UP001140560">
    <property type="component" value="Unassembled WGS sequence"/>
</dbReference>
<dbReference type="EMBL" id="JAPEUY010000009">
    <property type="protein sequence ID" value="KAJ4369699.1"/>
    <property type="molecule type" value="Genomic_DNA"/>
</dbReference>
<gene>
    <name evidence="3" type="ORF">N0V83_005462</name>
</gene>
<name>A0A9W9CLA5_9PLEO</name>
<feature type="compositionally biased region" description="Polar residues" evidence="2">
    <location>
        <begin position="50"/>
        <end position="66"/>
    </location>
</feature>
<evidence type="ECO:0000313" key="3">
    <source>
        <dbReference type="EMBL" id="KAJ4369699.1"/>
    </source>
</evidence>
<sequence>MVDHSNRPCAKIQRVRTTESITNSSDKKNSTVEVITTEGGTVSGVPIPKRQQSLSENKGAPNSNVDRVQVGNVNEGDDTQMPPPPPPKSNAGVQIAARATNSAVKTFSEHTSKYVGTWSTEKRNMQKQLEAYRIHLDHAQAHITHLEGENNQLETEREQMESDFRKLQKHVFQRFESPDWIPASNADIRRKLSQLDSDVKAWSKANSIAHLHVLNPMEHPLIYKKLGNALHGFAMLGEDMNLLSVPDDKAWVLVQAYIMHNIYFDVFDHPFFGVSIQQTKLAEANEITEEEQESLLKKSDVISWKFGLTLQLLYHKLRTCNIQEAIAWRVQTLRQLYPPTQESDPQLDVKDALCRETLKNREQAVQSLTSSYLSSGIRALLMHPHQESVKDSLASIILRAADLSYSLWTQKIDLLPQGLKHMNEVFTHSHSLMDAHQLHSKHLDENPAHLDGLPILLITHPALVRLGDEEGQDINRRTVLKKAVCWMGQLPDGV</sequence>
<organism evidence="3 4">
    <name type="scientific">Neocucurbitaria cava</name>
    <dbReference type="NCBI Taxonomy" id="798079"/>
    <lineage>
        <taxon>Eukaryota</taxon>
        <taxon>Fungi</taxon>
        <taxon>Dikarya</taxon>
        <taxon>Ascomycota</taxon>
        <taxon>Pezizomycotina</taxon>
        <taxon>Dothideomycetes</taxon>
        <taxon>Pleosporomycetidae</taxon>
        <taxon>Pleosporales</taxon>
        <taxon>Pleosporineae</taxon>
        <taxon>Cucurbitariaceae</taxon>
        <taxon>Neocucurbitaria</taxon>
    </lineage>
</organism>
<keyword evidence="1" id="KW-0175">Coiled coil</keyword>
<keyword evidence="4" id="KW-1185">Reference proteome</keyword>
<feature type="coiled-coil region" evidence="1">
    <location>
        <begin position="122"/>
        <end position="170"/>
    </location>
</feature>
<feature type="region of interest" description="Disordered" evidence="2">
    <location>
        <begin position="1"/>
        <end position="93"/>
    </location>
</feature>
<dbReference type="OrthoDB" id="4156714at2759"/>
<evidence type="ECO:0000256" key="2">
    <source>
        <dbReference type="SAM" id="MobiDB-lite"/>
    </source>
</evidence>
<reference evidence="3" key="1">
    <citation type="submission" date="2022-10" db="EMBL/GenBank/DDBJ databases">
        <title>Tapping the CABI collections for fungal endophytes: first genome assemblies for Collariella, Neodidymelliopsis, Ascochyta clinopodiicola, Didymella pomorum, Didymosphaeria variabile, Neocosmospora piperis and Neocucurbitaria cava.</title>
        <authorList>
            <person name="Hill R."/>
        </authorList>
    </citation>
    <scope>NUCLEOTIDE SEQUENCE</scope>
    <source>
        <strain evidence="3">IMI 356814</strain>
    </source>
</reference>
<accession>A0A9W9CLA5</accession>
<comment type="caution">
    <text evidence="3">The sequence shown here is derived from an EMBL/GenBank/DDBJ whole genome shotgun (WGS) entry which is preliminary data.</text>
</comment>
<evidence type="ECO:0000313" key="4">
    <source>
        <dbReference type="Proteomes" id="UP001140560"/>
    </source>
</evidence>